<reference evidence="1 2" key="1">
    <citation type="journal article" date="2022" name="Plant J.">
        <title>Chromosome-level genome of Camellia lanceoleosa provides a valuable resource for understanding genome evolution and self-incompatibility.</title>
        <authorList>
            <person name="Gong W."/>
            <person name="Xiao S."/>
            <person name="Wang L."/>
            <person name="Liao Z."/>
            <person name="Chang Y."/>
            <person name="Mo W."/>
            <person name="Hu G."/>
            <person name="Li W."/>
            <person name="Zhao G."/>
            <person name="Zhu H."/>
            <person name="Hu X."/>
            <person name="Ji K."/>
            <person name="Xiang X."/>
            <person name="Song Q."/>
            <person name="Yuan D."/>
            <person name="Jin S."/>
            <person name="Zhang L."/>
        </authorList>
    </citation>
    <scope>NUCLEOTIDE SEQUENCE [LARGE SCALE GENOMIC DNA]</scope>
    <source>
        <strain evidence="1">SQ_2022a</strain>
    </source>
</reference>
<accession>A0ACC0GDE5</accession>
<protein>
    <submittedName>
        <fullName evidence="1">Receptor like protein 21</fullName>
    </submittedName>
</protein>
<name>A0ACC0GDE5_9ERIC</name>
<gene>
    <name evidence="1" type="ORF">LOK49_LG10G01000</name>
</gene>
<evidence type="ECO:0000313" key="1">
    <source>
        <dbReference type="EMBL" id="KAI7998477.1"/>
    </source>
</evidence>
<evidence type="ECO:0000313" key="2">
    <source>
        <dbReference type="Proteomes" id="UP001060215"/>
    </source>
</evidence>
<dbReference type="EMBL" id="CM045767">
    <property type="protein sequence ID" value="KAI7998477.1"/>
    <property type="molecule type" value="Genomic_DNA"/>
</dbReference>
<comment type="caution">
    <text evidence="1">The sequence shown here is derived from an EMBL/GenBank/DDBJ whole genome shotgun (WGS) entry which is preliminary data.</text>
</comment>
<keyword evidence="1" id="KW-0675">Receptor</keyword>
<keyword evidence="2" id="KW-1185">Reference proteome</keyword>
<organism evidence="1 2">
    <name type="scientific">Camellia lanceoleosa</name>
    <dbReference type="NCBI Taxonomy" id="1840588"/>
    <lineage>
        <taxon>Eukaryota</taxon>
        <taxon>Viridiplantae</taxon>
        <taxon>Streptophyta</taxon>
        <taxon>Embryophyta</taxon>
        <taxon>Tracheophyta</taxon>
        <taxon>Spermatophyta</taxon>
        <taxon>Magnoliopsida</taxon>
        <taxon>eudicotyledons</taxon>
        <taxon>Gunneridae</taxon>
        <taxon>Pentapetalae</taxon>
        <taxon>asterids</taxon>
        <taxon>Ericales</taxon>
        <taxon>Theaceae</taxon>
        <taxon>Camellia</taxon>
    </lineage>
</organism>
<sequence length="125" mass="14264">MGWSFLGKFAIQVVIVLAQVNGHSDGCLEGERRGLLELKEFLKSNGADADCLFPTWVKKPDHHSECHDWERVTCDLTTGHVTELFLHNVKDVSYEDFRIWFINASLFLPFKELQSLTLSFNSFSG</sequence>
<dbReference type="Proteomes" id="UP001060215">
    <property type="component" value="Chromosome 10"/>
</dbReference>
<proteinExistence type="predicted"/>